<gene>
    <name evidence="2" type="ORF">BJA5080_03196</name>
</gene>
<dbReference type="EMBL" id="ADOU02000005">
    <property type="protein sequence ID" value="KGJ66576.1"/>
    <property type="molecule type" value="Genomic_DNA"/>
</dbReference>
<name>A0A837CB86_9BRAD</name>
<keyword evidence="1" id="KW-0812">Transmembrane</keyword>
<dbReference type="AlphaFoldDB" id="A0A837CB86"/>
<evidence type="ECO:0000313" key="3">
    <source>
        <dbReference type="Proteomes" id="UP000024900"/>
    </source>
</evidence>
<organism evidence="2 3">
    <name type="scientific">Bradyrhizobium diazoefficiens SEMIA 5080</name>
    <dbReference type="NCBI Taxonomy" id="754504"/>
    <lineage>
        <taxon>Bacteria</taxon>
        <taxon>Pseudomonadati</taxon>
        <taxon>Pseudomonadota</taxon>
        <taxon>Alphaproteobacteria</taxon>
        <taxon>Hyphomicrobiales</taxon>
        <taxon>Nitrobacteraceae</taxon>
        <taxon>Bradyrhizobium</taxon>
    </lineage>
</organism>
<proteinExistence type="predicted"/>
<accession>A0A837CB86</accession>
<reference evidence="2 3" key="1">
    <citation type="journal article" date="2014" name="BMC Genomics">
        <title>Comparative genomics of Bradyrhizobium japonicum CPAC 15 and Bradyrhizobium diazoefficiens CPAC 7: elite model strains for understanding symbiotic performance with soybean.</title>
        <authorList>
            <person name="Siqueira A.F."/>
            <person name="Ormeno-Orrillo E."/>
            <person name="Souza R.C."/>
            <person name="Rodrigues E.P."/>
            <person name="Almeida L.G."/>
            <person name="Barcellos F.G."/>
            <person name="Batista J.S."/>
            <person name="Nakatami A.S."/>
            <person name="Martinez-Romero E."/>
            <person name="Vasconcelos A.T."/>
            <person name="Hungria M."/>
        </authorList>
    </citation>
    <scope>NUCLEOTIDE SEQUENCE [LARGE SCALE GENOMIC DNA]</scope>
    <source>
        <strain evidence="2 3">SEMIA 5080</strain>
    </source>
</reference>
<sequence length="89" mass="9336">MKPAALRPRLPLAPLWRGNAVGPGGTAMIFPGIVAKMRRALTFLATIGTDPPPMKFLGMISLLALLTISGAAISDQFLTADQHVAQGVK</sequence>
<comment type="caution">
    <text evidence="2">The sequence shown here is derived from an EMBL/GenBank/DDBJ whole genome shotgun (WGS) entry which is preliminary data.</text>
</comment>
<keyword evidence="1" id="KW-0472">Membrane</keyword>
<dbReference type="Proteomes" id="UP000024900">
    <property type="component" value="Unassembled WGS sequence"/>
</dbReference>
<evidence type="ECO:0000256" key="1">
    <source>
        <dbReference type="SAM" id="Phobius"/>
    </source>
</evidence>
<evidence type="ECO:0000313" key="2">
    <source>
        <dbReference type="EMBL" id="KGJ66576.1"/>
    </source>
</evidence>
<feature type="transmembrane region" description="Helical" evidence="1">
    <location>
        <begin position="15"/>
        <end position="35"/>
    </location>
</feature>
<keyword evidence="1" id="KW-1133">Transmembrane helix</keyword>
<protein>
    <submittedName>
        <fullName evidence="2">Uncharacterized protein</fullName>
    </submittedName>
</protein>
<feature type="transmembrane region" description="Helical" evidence="1">
    <location>
        <begin position="56"/>
        <end position="74"/>
    </location>
</feature>